<evidence type="ECO:0008006" key="4">
    <source>
        <dbReference type="Google" id="ProtNLM"/>
    </source>
</evidence>
<name>A0AAX2EE10_9BACI</name>
<dbReference type="Pfam" id="PF12758">
    <property type="entry name" value="DUF3813"/>
    <property type="match status" value="1"/>
</dbReference>
<dbReference type="Proteomes" id="UP000199735">
    <property type="component" value="Unassembled WGS sequence"/>
</dbReference>
<feature type="compositionally biased region" description="Basic and acidic residues" evidence="1">
    <location>
        <begin position="40"/>
        <end position="55"/>
    </location>
</feature>
<organism evidence="2 3">
    <name type="scientific">Terribacillus saccharophilus</name>
    <dbReference type="NCBI Taxonomy" id="361277"/>
    <lineage>
        <taxon>Bacteria</taxon>
        <taxon>Bacillati</taxon>
        <taxon>Bacillota</taxon>
        <taxon>Bacilli</taxon>
        <taxon>Bacillales</taxon>
        <taxon>Bacillaceae</taxon>
        <taxon>Terribacillus</taxon>
    </lineage>
</organism>
<feature type="region of interest" description="Disordered" evidence="1">
    <location>
        <begin position="1"/>
        <end position="55"/>
    </location>
</feature>
<accession>A0AAX2EE10</accession>
<feature type="compositionally biased region" description="Polar residues" evidence="1">
    <location>
        <begin position="14"/>
        <end position="36"/>
    </location>
</feature>
<dbReference type="RefSeq" id="WP_164072030.1">
    <property type="nucleotide sequence ID" value="NZ_CP008876.1"/>
</dbReference>
<dbReference type="AlphaFoldDB" id="A0AAX2EE10"/>
<sequence length="55" mass="6264">MENFFDRAKKKVQGLTNKPSQDDSATAQEAIQSAYNDASAEEKQQLQDFQQKLDQ</sequence>
<gene>
    <name evidence="2" type="ORF">SAMN04489762_1332</name>
</gene>
<comment type="caution">
    <text evidence="2">The sequence shown here is derived from an EMBL/GenBank/DDBJ whole genome shotgun (WGS) entry which is preliminary data.</text>
</comment>
<evidence type="ECO:0000313" key="3">
    <source>
        <dbReference type="Proteomes" id="UP000199735"/>
    </source>
</evidence>
<dbReference type="EMBL" id="FOCD01000001">
    <property type="protein sequence ID" value="SEM89457.1"/>
    <property type="molecule type" value="Genomic_DNA"/>
</dbReference>
<dbReference type="InterPro" id="IPR024217">
    <property type="entry name" value="DUF3813"/>
</dbReference>
<reference evidence="2 3" key="1">
    <citation type="submission" date="2016-10" db="EMBL/GenBank/DDBJ databases">
        <authorList>
            <person name="Varghese N."/>
            <person name="Submissions S."/>
        </authorList>
    </citation>
    <scope>NUCLEOTIDE SEQUENCE [LARGE SCALE GENOMIC DNA]</scope>
    <source>
        <strain evidence="2 3">DSM 21619</strain>
    </source>
</reference>
<evidence type="ECO:0000256" key="1">
    <source>
        <dbReference type="SAM" id="MobiDB-lite"/>
    </source>
</evidence>
<evidence type="ECO:0000313" key="2">
    <source>
        <dbReference type="EMBL" id="SEM89457.1"/>
    </source>
</evidence>
<dbReference type="GeneID" id="38389372"/>
<proteinExistence type="predicted"/>
<protein>
    <recommendedName>
        <fullName evidence="4">DUF3813 domain-containing protein</fullName>
    </recommendedName>
</protein>